<keyword evidence="1" id="KW-0175">Coiled coil</keyword>
<protein>
    <recommendedName>
        <fullName evidence="3">BZIP domain-containing protein</fullName>
    </recommendedName>
</protein>
<proteinExistence type="predicted"/>
<dbReference type="VEuPathDB" id="FungiDB:H310_08197"/>
<evidence type="ECO:0000256" key="1">
    <source>
        <dbReference type="SAM" id="Coils"/>
    </source>
</evidence>
<accession>A0A024TZY6</accession>
<dbReference type="RefSeq" id="XP_008872090.1">
    <property type="nucleotide sequence ID" value="XM_008873868.1"/>
</dbReference>
<dbReference type="EMBL" id="KI913967">
    <property type="protein sequence ID" value="ETV99534.1"/>
    <property type="molecule type" value="Genomic_DNA"/>
</dbReference>
<dbReference type="OrthoDB" id="96557at2759"/>
<evidence type="ECO:0000313" key="2">
    <source>
        <dbReference type="EMBL" id="ETV99534.1"/>
    </source>
</evidence>
<evidence type="ECO:0008006" key="3">
    <source>
        <dbReference type="Google" id="ProtNLM"/>
    </source>
</evidence>
<feature type="coiled-coil region" evidence="1">
    <location>
        <begin position="30"/>
        <end position="57"/>
    </location>
</feature>
<dbReference type="CDD" id="cd14686">
    <property type="entry name" value="bZIP"/>
    <property type="match status" value="1"/>
</dbReference>
<reference evidence="2" key="1">
    <citation type="submission" date="2013-12" db="EMBL/GenBank/DDBJ databases">
        <title>The Genome Sequence of Aphanomyces invadans NJM9701.</title>
        <authorList>
            <consortium name="The Broad Institute Genomics Platform"/>
            <person name="Russ C."/>
            <person name="Tyler B."/>
            <person name="van West P."/>
            <person name="Dieguez-Uribeondo J."/>
            <person name="Young S.K."/>
            <person name="Zeng Q."/>
            <person name="Gargeya S."/>
            <person name="Fitzgerald M."/>
            <person name="Abouelleil A."/>
            <person name="Alvarado L."/>
            <person name="Chapman S.B."/>
            <person name="Gainer-Dewar J."/>
            <person name="Goldberg J."/>
            <person name="Griggs A."/>
            <person name="Gujja S."/>
            <person name="Hansen M."/>
            <person name="Howarth C."/>
            <person name="Imamovic A."/>
            <person name="Ireland A."/>
            <person name="Larimer J."/>
            <person name="McCowan C."/>
            <person name="Murphy C."/>
            <person name="Pearson M."/>
            <person name="Poon T.W."/>
            <person name="Priest M."/>
            <person name="Roberts A."/>
            <person name="Saif S."/>
            <person name="Shea T."/>
            <person name="Sykes S."/>
            <person name="Wortman J."/>
            <person name="Nusbaum C."/>
            <person name="Birren B."/>
        </authorList>
    </citation>
    <scope>NUCLEOTIDE SEQUENCE [LARGE SCALE GENOMIC DNA]</scope>
    <source>
        <strain evidence="2">NJM9701</strain>
    </source>
</reference>
<gene>
    <name evidence="2" type="ORF">H310_08197</name>
</gene>
<name>A0A024TZY6_9STRA</name>
<sequence length="253" mass="28132">MQMGPPPTLVALDRAEAQRVVRRHRSKMCMRRHRAKKKALNARLEEYVREVQLENLRLQAHLAGLYDQRGVSLCIAKTSQYTKLFEFGYSPTRGAHARRQEAFLAEFAAPHVNYNGQIGVKHILNQWAMYDALFGSVHVACMDITVVTVDVPLIVLEATYDARVVVTGAAVQALFPHLVNRPDLVDKLIGSTMLLPLRVLFSHDMASHRVTRVQATASVVVALVALLKNVDDADVALQGALLVEDLHLNLDAV</sequence>
<organism evidence="2">
    <name type="scientific">Aphanomyces invadans</name>
    <dbReference type="NCBI Taxonomy" id="157072"/>
    <lineage>
        <taxon>Eukaryota</taxon>
        <taxon>Sar</taxon>
        <taxon>Stramenopiles</taxon>
        <taxon>Oomycota</taxon>
        <taxon>Saprolegniomycetes</taxon>
        <taxon>Saprolegniales</taxon>
        <taxon>Verrucalvaceae</taxon>
        <taxon>Aphanomyces</taxon>
    </lineage>
</organism>
<dbReference type="AlphaFoldDB" id="A0A024TZY6"/>
<dbReference type="GeneID" id="20085247"/>